<comment type="similarity">
    <text evidence="13">Belongs to the NiCoT transporter (TC 2.A.52) family.</text>
</comment>
<accession>A0A7C3I2M4</accession>
<keyword evidence="5" id="KW-1003">Cell membrane</keyword>
<comment type="caution">
    <text evidence="14">The sequence shown here is derived from an EMBL/GenBank/DDBJ whole genome shotgun (WGS) entry which is preliminary data.</text>
</comment>
<keyword evidence="9" id="KW-0406">Ion transport</keyword>
<evidence type="ECO:0000256" key="4">
    <source>
        <dbReference type="ARBA" id="ARBA00022448"/>
    </source>
</evidence>
<evidence type="ECO:0000256" key="11">
    <source>
        <dbReference type="ARBA" id="ARBA00023136"/>
    </source>
</evidence>
<dbReference type="GO" id="GO:0006824">
    <property type="term" value="P:cobalt ion transport"/>
    <property type="evidence" value="ECO:0007669"/>
    <property type="project" value="UniProtKB-KW"/>
</dbReference>
<proteinExistence type="inferred from homology"/>
<keyword evidence="4 13" id="KW-0813">Transport</keyword>
<comment type="function">
    <text evidence="1">Efflux system for nickel and cobalt.</text>
</comment>
<keyword evidence="12" id="KW-0170">Cobalt</keyword>
<evidence type="ECO:0000256" key="1">
    <source>
        <dbReference type="ARBA" id="ARBA00002510"/>
    </source>
</evidence>
<keyword evidence="10" id="KW-0921">Nickel transport</keyword>
<dbReference type="Pfam" id="PF03824">
    <property type="entry name" value="NicO"/>
    <property type="match status" value="2"/>
</dbReference>
<dbReference type="GO" id="GO:0015099">
    <property type="term" value="F:nickel cation transmembrane transporter activity"/>
    <property type="evidence" value="ECO:0007669"/>
    <property type="project" value="UniProtKB-UniRule"/>
</dbReference>
<dbReference type="GO" id="GO:0046583">
    <property type="term" value="F:monoatomic cation efflux transmembrane transporter activity"/>
    <property type="evidence" value="ECO:0007669"/>
    <property type="project" value="TreeGrafter"/>
</dbReference>
<evidence type="ECO:0000256" key="13">
    <source>
        <dbReference type="RuleBase" id="RU362101"/>
    </source>
</evidence>
<evidence type="ECO:0000256" key="8">
    <source>
        <dbReference type="ARBA" id="ARBA00022989"/>
    </source>
</evidence>
<evidence type="ECO:0000256" key="7">
    <source>
        <dbReference type="ARBA" id="ARBA00022692"/>
    </source>
</evidence>
<evidence type="ECO:0000256" key="12">
    <source>
        <dbReference type="ARBA" id="ARBA00023285"/>
    </source>
</evidence>
<dbReference type="InterPro" id="IPR051224">
    <property type="entry name" value="NiCoT_RcnA"/>
</dbReference>
<evidence type="ECO:0000256" key="10">
    <source>
        <dbReference type="ARBA" id="ARBA00023112"/>
    </source>
</evidence>
<gene>
    <name evidence="14" type="ORF">ENS59_03370</name>
</gene>
<sequence length="339" mass="37126">MKSFINLIITILMKGLHSLHSPFLRIYRTTSFWRRLVLAVFLLCCGFTPMVQANPFLSSGSSETNEGPLVRPPASTGPFTATQLDLREQLVQYLESFREHPQLSAVFAVLAAAFAYGVLHAAGPGHRKTIVFSLFLGKTCRIWDPLVAGFFSAFVHAGAGIILILGLSLIRGTIIGLGTSERIREYLDAGTFVVLAGFAVLLLLYRGWSFFRPQPKGLNQKTPTTQKTPTALNTGVYTLLFTTSLVPCPGAMMVLLFALYGEVLWLGVVSVLSMSIGMGLIISLVGYLAYAGNQGLFWKLRKKGPVLEQISHGMELFSYILLIGFSLYNLEPLIAKLGN</sequence>
<feature type="transmembrane region" description="Helical" evidence="13">
    <location>
        <begin position="236"/>
        <end position="258"/>
    </location>
</feature>
<dbReference type="PANTHER" id="PTHR40659:SF1">
    <property type="entry name" value="NICKEL_COBALT EFFLUX SYSTEM RCNA"/>
    <property type="match status" value="1"/>
</dbReference>
<reference evidence="14" key="1">
    <citation type="journal article" date="2020" name="mSystems">
        <title>Genome- and Community-Level Interaction Insights into Carbon Utilization and Element Cycling Functions of Hydrothermarchaeota in Hydrothermal Sediment.</title>
        <authorList>
            <person name="Zhou Z."/>
            <person name="Liu Y."/>
            <person name="Xu W."/>
            <person name="Pan J."/>
            <person name="Luo Z.H."/>
            <person name="Li M."/>
        </authorList>
    </citation>
    <scope>NUCLEOTIDE SEQUENCE [LARGE SCALE GENOMIC DNA]</scope>
    <source>
        <strain evidence="14">SpSt-503</strain>
    </source>
</reference>
<keyword evidence="11 13" id="KW-0472">Membrane</keyword>
<comment type="subcellular location">
    <subcellularLocation>
        <location evidence="2 13">Cell membrane</location>
        <topology evidence="2 13">Multi-pass membrane protein</topology>
    </subcellularLocation>
</comment>
<name>A0A7C3I2M4_9SPIR</name>
<evidence type="ECO:0000256" key="5">
    <source>
        <dbReference type="ARBA" id="ARBA00022475"/>
    </source>
</evidence>
<keyword evidence="8 13" id="KW-1133">Transmembrane helix</keyword>
<evidence type="ECO:0000256" key="6">
    <source>
        <dbReference type="ARBA" id="ARBA00022596"/>
    </source>
</evidence>
<dbReference type="InterPro" id="IPR011541">
    <property type="entry name" value="Ni/Co_transpt_high_affinity"/>
</dbReference>
<feature type="transmembrane region" description="Helical" evidence="13">
    <location>
        <begin position="189"/>
        <end position="208"/>
    </location>
</feature>
<dbReference type="EMBL" id="DSVL01000103">
    <property type="protein sequence ID" value="HFH28538.1"/>
    <property type="molecule type" value="Genomic_DNA"/>
</dbReference>
<protein>
    <recommendedName>
        <fullName evidence="13">Nickel/cobalt efflux system</fullName>
    </recommendedName>
</protein>
<evidence type="ECO:0000256" key="9">
    <source>
        <dbReference type="ARBA" id="ARBA00023065"/>
    </source>
</evidence>
<feature type="transmembrane region" description="Helical" evidence="13">
    <location>
        <begin position="143"/>
        <end position="169"/>
    </location>
</feature>
<dbReference type="AlphaFoldDB" id="A0A7C3I2M4"/>
<dbReference type="GO" id="GO:0005886">
    <property type="term" value="C:plasma membrane"/>
    <property type="evidence" value="ECO:0007669"/>
    <property type="project" value="UniProtKB-SubCell"/>
</dbReference>
<keyword evidence="6" id="KW-0533">Nickel</keyword>
<feature type="transmembrane region" description="Helical" evidence="13">
    <location>
        <begin position="103"/>
        <end position="122"/>
    </location>
</feature>
<keyword evidence="7 13" id="KW-0812">Transmembrane</keyword>
<evidence type="ECO:0000256" key="3">
    <source>
        <dbReference type="ARBA" id="ARBA00022426"/>
    </source>
</evidence>
<keyword evidence="3" id="KW-0171">Cobalt transport</keyword>
<dbReference type="GO" id="GO:0032025">
    <property type="term" value="P:response to cobalt ion"/>
    <property type="evidence" value="ECO:0007669"/>
    <property type="project" value="TreeGrafter"/>
</dbReference>
<evidence type="ECO:0000313" key="14">
    <source>
        <dbReference type="EMBL" id="HFH28538.1"/>
    </source>
</evidence>
<evidence type="ECO:0000256" key="2">
    <source>
        <dbReference type="ARBA" id="ARBA00004651"/>
    </source>
</evidence>
<dbReference type="PANTHER" id="PTHR40659">
    <property type="entry name" value="NICKEL/COBALT EFFLUX SYSTEM RCNA"/>
    <property type="match status" value="1"/>
</dbReference>
<feature type="transmembrane region" description="Helical" evidence="13">
    <location>
        <begin position="310"/>
        <end position="330"/>
    </location>
</feature>
<dbReference type="GO" id="GO:0010045">
    <property type="term" value="P:response to nickel cation"/>
    <property type="evidence" value="ECO:0007669"/>
    <property type="project" value="TreeGrafter"/>
</dbReference>
<feature type="transmembrane region" description="Helical" evidence="13">
    <location>
        <begin position="264"/>
        <end position="290"/>
    </location>
</feature>
<organism evidence="14">
    <name type="scientific">Gracilinema caldarium</name>
    <dbReference type="NCBI Taxonomy" id="215591"/>
    <lineage>
        <taxon>Bacteria</taxon>
        <taxon>Pseudomonadati</taxon>
        <taxon>Spirochaetota</taxon>
        <taxon>Spirochaetia</taxon>
        <taxon>Spirochaetales</taxon>
        <taxon>Breznakiellaceae</taxon>
        <taxon>Gracilinema</taxon>
    </lineage>
</organism>